<accession>A0AAE6P1B0</accession>
<name>A0AAE6P1B0_9LACO</name>
<evidence type="ECO:0000313" key="2">
    <source>
        <dbReference type="Proteomes" id="UP000327194"/>
    </source>
</evidence>
<protein>
    <submittedName>
        <fullName evidence="1">Uncharacterized protein</fullName>
    </submittedName>
</protein>
<evidence type="ECO:0000313" key="1">
    <source>
        <dbReference type="EMBL" id="QFX93109.1"/>
    </source>
</evidence>
<reference evidence="1 2" key="1">
    <citation type="submission" date="2019-10" db="EMBL/GenBank/DDBJ databases">
        <title>Genome sequencing of Lactobacillus fructivorans.</title>
        <authorList>
            <person name="Kim K."/>
        </authorList>
    </citation>
    <scope>NUCLEOTIDE SEQUENCE [LARGE SCALE GENOMIC DNA]</scope>
    <source>
        <strain evidence="1 2">LF543</strain>
    </source>
</reference>
<dbReference type="RefSeq" id="WP_010022905.1">
    <property type="nucleotide sequence ID" value="NZ_AZDS01000004.1"/>
</dbReference>
<dbReference type="AlphaFoldDB" id="A0AAE6P1B0"/>
<dbReference type="Proteomes" id="UP000327194">
    <property type="component" value="Chromosome"/>
</dbReference>
<sequence>MIYSTGNDVFIDNQRLYNTVQMEMQNSNNFYEFAVHISYALKGKLSIKEIAQIIEAASNNNLKVSENINVCPKALQEAIDKSQYL</sequence>
<dbReference type="KEGG" id="lfv:LF543_05980"/>
<gene>
    <name evidence="1" type="ORF">LF543_05980</name>
</gene>
<organism evidence="1 2">
    <name type="scientific">Fructilactobacillus fructivorans</name>
    <dbReference type="NCBI Taxonomy" id="1614"/>
    <lineage>
        <taxon>Bacteria</taxon>
        <taxon>Bacillati</taxon>
        <taxon>Bacillota</taxon>
        <taxon>Bacilli</taxon>
        <taxon>Lactobacillales</taxon>
        <taxon>Lactobacillaceae</taxon>
        <taxon>Fructilactobacillus</taxon>
    </lineage>
</organism>
<proteinExistence type="predicted"/>
<dbReference type="EMBL" id="CP045562">
    <property type="protein sequence ID" value="QFX93109.1"/>
    <property type="molecule type" value="Genomic_DNA"/>
</dbReference>